<feature type="domain" description="Histone deacetylase" evidence="3">
    <location>
        <begin position="19"/>
        <end position="282"/>
    </location>
</feature>
<dbReference type="InterPro" id="IPR000286">
    <property type="entry name" value="HDACs"/>
</dbReference>
<dbReference type="InterPro" id="IPR037138">
    <property type="entry name" value="His_deacetylse_dom_sf"/>
</dbReference>
<dbReference type="Proteomes" id="UP001597327">
    <property type="component" value="Unassembled WGS sequence"/>
</dbReference>
<keyword evidence="2" id="KW-0378">Hydrolase</keyword>
<dbReference type="RefSeq" id="WP_149891104.1">
    <property type="nucleotide sequence ID" value="NZ_JBHUFA010000001.1"/>
</dbReference>
<dbReference type="EMBL" id="JBHUFA010000001">
    <property type="protein sequence ID" value="MFD1695121.1"/>
    <property type="molecule type" value="Genomic_DNA"/>
</dbReference>
<name>A0ABW4JWJ6_9HYPH</name>
<dbReference type="PRINTS" id="PR01270">
    <property type="entry name" value="HDASUPER"/>
</dbReference>
<keyword evidence="5" id="KW-1185">Reference proteome</keyword>
<evidence type="ECO:0000313" key="4">
    <source>
        <dbReference type="EMBL" id="MFD1695121.1"/>
    </source>
</evidence>
<dbReference type="SUPFAM" id="SSF52768">
    <property type="entry name" value="Arginase/deacetylase"/>
    <property type="match status" value="1"/>
</dbReference>
<evidence type="ECO:0000256" key="2">
    <source>
        <dbReference type="ARBA" id="ARBA00022801"/>
    </source>
</evidence>
<organism evidence="4 5">
    <name type="scientific">Roseibium aestuarii</name>
    <dbReference type="NCBI Taxonomy" id="2600299"/>
    <lineage>
        <taxon>Bacteria</taxon>
        <taxon>Pseudomonadati</taxon>
        <taxon>Pseudomonadota</taxon>
        <taxon>Alphaproteobacteria</taxon>
        <taxon>Hyphomicrobiales</taxon>
        <taxon>Stappiaceae</taxon>
        <taxon>Roseibium</taxon>
    </lineage>
</organism>
<evidence type="ECO:0000259" key="3">
    <source>
        <dbReference type="Pfam" id="PF00850"/>
    </source>
</evidence>
<evidence type="ECO:0000313" key="5">
    <source>
        <dbReference type="Proteomes" id="UP001597327"/>
    </source>
</evidence>
<comment type="caution">
    <text evidence="4">The sequence shown here is derived from an EMBL/GenBank/DDBJ whole genome shotgun (WGS) entry which is preliminary data.</text>
</comment>
<comment type="similarity">
    <text evidence="1">Belongs to the histone deacetylase family.</text>
</comment>
<accession>A0ABW4JWJ6</accession>
<proteinExistence type="inferred from homology"/>
<reference evidence="5" key="1">
    <citation type="journal article" date="2019" name="Int. J. Syst. Evol. Microbiol.">
        <title>The Global Catalogue of Microorganisms (GCM) 10K type strain sequencing project: providing services to taxonomists for standard genome sequencing and annotation.</title>
        <authorList>
            <consortium name="The Broad Institute Genomics Platform"/>
            <consortium name="The Broad Institute Genome Sequencing Center for Infectious Disease"/>
            <person name="Wu L."/>
            <person name="Ma J."/>
        </authorList>
    </citation>
    <scope>NUCLEOTIDE SEQUENCE [LARGE SCALE GENOMIC DNA]</scope>
    <source>
        <strain evidence="5">JCM 3369</strain>
    </source>
</reference>
<dbReference type="InterPro" id="IPR044150">
    <property type="entry name" value="HDAC_classIV"/>
</dbReference>
<gene>
    <name evidence="4" type="ORF">ACFSC7_06305</name>
</gene>
<dbReference type="InterPro" id="IPR023801">
    <property type="entry name" value="His_deacetylse_dom"/>
</dbReference>
<dbReference type="InterPro" id="IPR023696">
    <property type="entry name" value="Ureohydrolase_dom_sf"/>
</dbReference>
<protein>
    <submittedName>
        <fullName evidence="4">Histone deacetylase</fullName>
    </submittedName>
</protein>
<dbReference type="PANTHER" id="PTHR10625">
    <property type="entry name" value="HISTONE DEACETYLASE HDAC1-RELATED"/>
    <property type="match status" value="1"/>
</dbReference>
<dbReference type="PANTHER" id="PTHR10625:SF19">
    <property type="entry name" value="HISTONE DEACETYLASE 12"/>
    <property type="match status" value="1"/>
</dbReference>
<dbReference type="CDD" id="cd09993">
    <property type="entry name" value="HDAC_classIV"/>
    <property type="match status" value="1"/>
</dbReference>
<sequence length="321" mass="34058">MTLPIVHHPAYCATLPEGHRFPMDKFRALAARLVGEGLVAAGGFVKPRPAPFEWLALAHDPAYVDAVIGCKVPAAIAREIGFPIKEDVSLRARCATGGTVLTGYLALNHGLAANTAGGSHHARRRQGAGFCVFNDVAVAIRVMQADGVIGRALVVDLDVHQGDGTAEIFSGDPSVVTLSLHARRNYPVRKVPSTLDLDLEDGLEDEAYLDALALALERVLEMGPFDITFYNAGVDPWEGDRLGRLSLSREGLARRDRLVISRLRAAGLPVAGVLGGGYSTDMDELSDRHATLHRVMHALSATERPGASGGVGAPGADRQAV</sequence>
<dbReference type="Gene3D" id="3.40.800.20">
    <property type="entry name" value="Histone deacetylase domain"/>
    <property type="match status" value="1"/>
</dbReference>
<evidence type="ECO:0000256" key="1">
    <source>
        <dbReference type="ARBA" id="ARBA00005947"/>
    </source>
</evidence>
<dbReference type="Pfam" id="PF00850">
    <property type="entry name" value="Hist_deacetyl"/>
    <property type="match status" value="1"/>
</dbReference>